<evidence type="ECO:0000313" key="1">
    <source>
        <dbReference type="EMBL" id="TIA37447.1"/>
    </source>
</evidence>
<sequence length="129" mass="14342">MSSKAKNQPEVILTAERSCREISCPHRNLESRGSHGSWISGLRLQARPWLSSESYRWRKVVEGRFAAAGMPGTEVTGGRISPPLTARQFREIALLRLVNQHSLSFHIATRSLWSISAFCSRGSAAICHP</sequence>
<comment type="caution">
    <text evidence="1">The sequence shown here is derived from an EMBL/GenBank/DDBJ whole genome shotgun (WGS) entry which is preliminary data.</text>
</comment>
<organism evidence="1 2">
    <name type="scientific">Aureobasidium pullulans</name>
    <name type="common">Black yeast</name>
    <name type="synonym">Pullularia pullulans</name>
    <dbReference type="NCBI Taxonomy" id="5580"/>
    <lineage>
        <taxon>Eukaryota</taxon>
        <taxon>Fungi</taxon>
        <taxon>Dikarya</taxon>
        <taxon>Ascomycota</taxon>
        <taxon>Pezizomycotina</taxon>
        <taxon>Dothideomycetes</taxon>
        <taxon>Dothideomycetidae</taxon>
        <taxon>Dothideales</taxon>
        <taxon>Saccotheciaceae</taxon>
        <taxon>Aureobasidium</taxon>
    </lineage>
</organism>
<proteinExistence type="predicted"/>
<accession>A0A4V4LEZ0</accession>
<gene>
    <name evidence="1" type="ORF">D6C78_04704</name>
</gene>
<dbReference type="EMBL" id="QZBZ01000082">
    <property type="protein sequence ID" value="TIA37447.1"/>
    <property type="molecule type" value="Genomic_DNA"/>
</dbReference>
<protein>
    <submittedName>
        <fullName evidence="1">Uncharacterized protein</fullName>
    </submittedName>
</protein>
<dbReference type="AlphaFoldDB" id="A0A4V4LEZ0"/>
<name>A0A4V4LEZ0_AURPU</name>
<dbReference type="Proteomes" id="UP000308724">
    <property type="component" value="Unassembled WGS sequence"/>
</dbReference>
<evidence type="ECO:0000313" key="2">
    <source>
        <dbReference type="Proteomes" id="UP000308724"/>
    </source>
</evidence>
<reference evidence="1 2" key="1">
    <citation type="submission" date="2018-10" db="EMBL/GenBank/DDBJ databases">
        <title>Fifty Aureobasidium pullulans genomes reveal a recombining polyextremotolerant generalist.</title>
        <authorList>
            <person name="Gostincar C."/>
            <person name="Turk M."/>
            <person name="Zajc J."/>
            <person name="Gunde-Cimerman N."/>
        </authorList>
    </citation>
    <scope>NUCLEOTIDE SEQUENCE [LARGE SCALE GENOMIC DNA]</scope>
    <source>
        <strain evidence="1 2">EXF-1645</strain>
    </source>
</reference>